<dbReference type="AlphaFoldDB" id="A0A381V171"/>
<dbReference type="Pfam" id="PF03358">
    <property type="entry name" value="FMN_red"/>
    <property type="match status" value="1"/>
</dbReference>
<dbReference type="InterPro" id="IPR005025">
    <property type="entry name" value="FMN_Rdtase-like_dom"/>
</dbReference>
<reference evidence="2" key="1">
    <citation type="submission" date="2018-05" db="EMBL/GenBank/DDBJ databases">
        <authorList>
            <person name="Lanie J.A."/>
            <person name="Ng W.-L."/>
            <person name="Kazmierczak K.M."/>
            <person name="Andrzejewski T.M."/>
            <person name="Davidsen T.M."/>
            <person name="Wayne K.J."/>
            <person name="Tettelin H."/>
            <person name="Glass J.I."/>
            <person name="Rusch D."/>
            <person name="Podicherti R."/>
            <person name="Tsui H.-C.T."/>
            <person name="Winkler M.E."/>
        </authorList>
    </citation>
    <scope>NUCLEOTIDE SEQUENCE</scope>
</reference>
<dbReference type="EMBL" id="UINC01007579">
    <property type="protein sequence ID" value="SVA34125.1"/>
    <property type="molecule type" value="Genomic_DNA"/>
</dbReference>
<gene>
    <name evidence="2" type="ORF">METZ01_LOCUS86979</name>
</gene>
<accession>A0A381V171</accession>
<evidence type="ECO:0000313" key="2">
    <source>
        <dbReference type="EMBL" id="SVA34125.1"/>
    </source>
</evidence>
<evidence type="ECO:0000259" key="1">
    <source>
        <dbReference type="Pfam" id="PF03358"/>
    </source>
</evidence>
<sequence>MYLVISCSLRPTSRSRILARRAYECLTTAGHEAELIDLVDHPLPLCDGDTSYDAEHVAKL</sequence>
<dbReference type="InterPro" id="IPR029039">
    <property type="entry name" value="Flavoprotein-like_sf"/>
</dbReference>
<dbReference type="GO" id="GO:0016491">
    <property type="term" value="F:oxidoreductase activity"/>
    <property type="evidence" value="ECO:0007669"/>
    <property type="project" value="InterPro"/>
</dbReference>
<protein>
    <recommendedName>
        <fullName evidence="1">NADPH-dependent FMN reductase-like domain-containing protein</fullName>
    </recommendedName>
</protein>
<feature type="domain" description="NADPH-dependent FMN reductase-like" evidence="1">
    <location>
        <begin position="3"/>
        <end position="59"/>
    </location>
</feature>
<dbReference type="Gene3D" id="3.40.50.360">
    <property type="match status" value="1"/>
</dbReference>
<organism evidence="2">
    <name type="scientific">marine metagenome</name>
    <dbReference type="NCBI Taxonomy" id="408172"/>
    <lineage>
        <taxon>unclassified sequences</taxon>
        <taxon>metagenomes</taxon>
        <taxon>ecological metagenomes</taxon>
    </lineage>
</organism>
<name>A0A381V171_9ZZZZ</name>
<feature type="non-terminal residue" evidence="2">
    <location>
        <position position="60"/>
    </location>
</feature>
<dbReference type="SUPFAM" id="SSF52218">
    <property type="entry name" value="Flavoproteins"/>
    <property type="match status" value="1"/>
</dbReference>
<proteinExistence type="predicted"/>